<gene>
    <name evidence="1" type="ORF">T07_9885</name>
</gene>
<proteinExistence type="predicted"/>
<sequence length="88" mass="10121">MYVTPGAVNKNAWTYRSSSLTANVTPEASGPLNSDLVASIYYDVRFFFTQDQDQRFVSRIKDQKLGLKREYERQVMPIGSINNNRAQR</sequence>
<reference evidence="1 2" key="1">
    <citation type="submission" date="2015-01" db="EMBL/GenBank/DDBJ databases">
        <title>Evolution of Trichinella species and genotypes.</title>
        <authorList>
            <person name="Korhonen P.K."/>
            <person name="Edoardo P."/>
            <person name="Giuseppe L.R."/>
            <person name="Gasser R.B."/>
        </authorList>
    </citation>
    <scope>NUCLEOTIDE SEQUENCE [LARGE SCALE GENOMIC DNA]</scope>
    <source>
        <strain evidence="1">ISS37</strain>
    </source>
</reference>
<dbReference type="Proteomes" id="UP000054630">
    <property type="component" value="Unassembled WGS sequence"/>
</dbReference>
<evidence type="ECO:0000313" key="1">
    <source>
        <dbReference type="EMBL" id="KRX27448.1"/>
    </source>
</evidence>
<evidence type="ECO:0000313" key="2">
    <source>
        <dbReference type="Proteomes" id="UP000054630"/>
    </source>
</evidence>
<comment type="caution">
    <text evidence="1">The sequence shown here is derived from an EMBL/GenBank/DDBJ whole genome shotgun (WGS) entry which is preliminary data.</text>
</comment>
<organism evidence="1 2">
    <name type="scientific">Trichinella nelsoni</name>
    <dbReference type="NCBI Taxonomy" id="6336"/>
    <lineage>
        <taxon>Eukaryota</taxon>
        <taxon>Metazoa</taxon>
        <taxon>Ecdysozoa</taxon>
        <taxon>Nematoda</taxon>
        <taxon>Enoplea</taxon>
        <taxon>Dorylaimia</taxon>
        <taxon>Trichinellida</taxon>
        <taxon>Trichinellidae</taxon>
        <taxon>Trichinella</taxon>
    </lineage>
</organism>
<protein>
    <submittedName>
        <fullName evidence="1">Uncharacterized protein</fullName>
    </submittedName>
</protein>
<keyword evidence="2" id="KW-1185">Reference proteome</keyword>
<accession>A0A0V0SL52</accession>
<dbReference type="EMBL" id="JYDL01000003">
    <property type="protein sequence ID" value="KRX27448.1"/>
    <property type="molecule type" value="Genomic_DNA"/>
</dbReference>
<name>A0A0V0SL52_9BILA</name>
<dbReference type="AlphaFoldDB" id="A0A0V0SL52"/>